<organism evidence="3">
    <name type="scientific">Candidatus Methanofastidiosum methylothiophilum</name>
    <dbReference type="NCBI Taxonomy" id="1705564"/>
    <lineage>
        <taxon>Archaea</taxon>
        <taxon>Methanobacteriati</taxon>
        <taxon>Methanobacteriota</taxon>
        <taxon>Stenosarchaea group</taxon>
        <taxon>Candidatus Methanofastidiosia</taxon>
        <taxon>Candidatus Methanofastidiosales</taxon>
        <taxon>Candidatus Methanofastidiosaceae</taxon>
        <taxon>Candidatus Methanofastidiosum</taxon>
    </lineage>
</organism>
<reference evidence="3 4" key="1">
    <citation type="journal article" date="2016" name="ISME J.">
        <title>Chasing the elusive Euryarchaeota class WSA2: genomes reveal a uniquely fastidious methyl-reducing methanogen.</title>
        <authorList>
            <person name="Nobu M.K."/>
            <person name="Narihiro T."/>
            <person name="Kuroda K."/>
            <person name="Mei R."/>
            <person name="Liu W.T."/>
        </authorList>
    </citation>
    <scope>NUCLEOTIDE SEQUENCE [LARGE SCALE GENOMIC DNA]</scope>
    <source>
        <strain evidence="2">ADurb1013_Bin02101</strain>
        <strain evidence="3">ADurb1213_Bin02801</strain>
    </source>
</reference>
<keyword evidence="1" id="KW-0812">Transmembrane</keyword>
<dbReference type="EMBL" id="LNJE01000001">
    <property type="protein sequence ID" value="KYC58592.1"/>
    <property type="molecule type" value="Genomic_DNA"/>
</dbReference>
<evidence type="ECO:0000313" key="2">
    <source>
        <dbReference type="EMBL" id="KYC54772.1"/>
    </source>
</evidence>
<sequence length="194" mass="21352">MSNFTKQEITELLIAWAALSIAFGFAFSGGIFAFKGINQIILFISSLPTYFVIVGAAFLLHELSHKFTAIRYGYPAYFHLWQTGLLLALGMSFAFGIVFAAPGAVYIYGLTDEKKDAKISLSGPLANMIVAIASLVLYRLMFIPLMAQVSYVSAFIGVFNLLPFGPLDGSKIFKNEKMWWIALMVIGVVIILTI</sequence>
<dbReference type="AlphaFoldDB" id="A0A150JMY4"/>
<evidence type="ECO:0000313" key="3">
    <source>
        <dbReference type="EMBL" id="KYC58592.1"/>
    </source>
</evidence>
<keyword evidence="1" id="KW-1133">Transmembrane helix</keyword>
<dbReference type="EMBL" id="LNJB01000008">
    <property type="protein sequence ID" value="KYC54772.1"/>
    <property type="molecule type" value="Genomic_DNA"/>
</dbReference>
<proteinExistence type="predicted"/>
<name>A0A150JMY4_9EURY</name>
<feature type="transmembrane region" description="Helical" evidence="1">
    <location>
        <begin position="145"/>
        <end position="165"/>
    </location>
</feature>
<gene>
    <name evidence="2" type="ORF">AN188_00814</name>
    <name evidence="3" type="ORF">APG09_00066</name>
</gene>
<feature type="transmembrane region" description="Helical" evidence="1">
    <location>
        <begin position="119"/>
        <end position="138"/>
    </location>
</feature>
<accession>A0A150JMY4</accession>
<keyword evidence="1" id="KW-0472">Membrane</keyword>
<protein>
    <submittedName>
        <fullName evidence="3">Peptidase family M50</fullName>
    </submittedName>
</protein>
<evidence type="ECO:0000256" key="1">
    <source>
        <dbReference type="SAM" id="Phobius"/>
    </source>
</evidence>
<feature type="transmembrane region" description="Helical" evidence="1">
    <location>
        <begin position="80"/>
        <end position="107"/>
    </location>
</feature>
<dbReference type="PANTHER" id="PTHR35864">
    <property type="entry name" value="ZINC METALLOPROTEASE MJ0611-RELATED"/>
    <property type="match status" value="1"/>
</dbReference>
<dbReference type="PANTHER" id="PTHR35864:SF1">
    <property type="entry name" value="ZINC METALLOPROTEASE YWHC-RELATED"/>
    <property type="match status" value="1"/>
</dbReference>
<feature type="transmembrane region" description="Helical" evidence="1">
    <location>
        <begin position="177"/>
        <end position="193"/>
    </location>
</feature>
<comment type="caution">
    <text evidence="3">The sequence shown here is derived from an EMBL/GenBank/DDBJ whole genome shotgun (WGS) entry which is preliminary data.</text>
</comment>
<dbReference type="InterPro" id="IPR052348">
    <property type="entry name" value="Metallopeptidase_M50B"/>
</dbReference>
<dbReference type="Proteomes" id="UP000092420">
    <property type="component" value="Unassembled WGS sequence"/>
</dbReference>
<accession>A0A150JF61</accession>
<accession>A0A150JBZ6</accession>
<evidence type="ECO:0000313" key="4">
    <source>
        <dbReference type="Proteomes" id="UP000092420"/>
    </source>
</evidence>
<feature type="transmembrane region" description="Helical" evidence="1">
    <location>
        <begin position="12"/>
        <end position="34"/>
    </location>
</feature>
<feature type="transmembrane region" description="Helical" evidence="1">
    <location>
        <begin position="40"/>
        <end position="60"/>
    </location>
</feature>